<reference evidence="1" key="1">
    <citation type="submission" date="2023-05" db="EMBL/GenBank/DDBJ databases">
        <title>Comparative genomics of Bacillaceae isolates and their secondary metabolite potential.</title>
        <authorList>
            <person name="Song L."/>
            <person name="Nielsen L.J."/>
            <person name="Mohite O."/>
            <person name="Xu X."/>
            <person name="Weber T."/>
            <person name="Kovacs A.T."/>
        </authorList>
    </citation>
    <scope>NUCLEOTIDE SEQUENCE</scope>
    <source>
        <strain evidence="1">LY1</strain>
    </source>
</reference>
<dbReference type="SUPFAM" id="SSF55961">
    <property type="entry name" value="Bet v1-like"/>
    <property type="match status" value="1"/>
</dbReference>
<name>A0AAX3WV32_9BACI</name>
<dbReference type="InterPro" id="IPR010419">
    <property type="entry name" value="CO_DH_gsu"/>
</dbReference>
<dbReference type="AlphaFoldDB" id="A0AAX3WV32"/>
<dbReference type="EMBL" id="CP126101">
    <property type="protein sequence ID" value="WHY51728.1"/>
    <property type="molecule type" value="Genomic_DNA"/>
</dbReference>
<dbReference type="InterPro" id="IPR023393">
    <property type="entry name" value="START-like_dom_sf"/>
</dbReference>
<dbReference type="Pfam" id="PF06240">
    <property type="entry name" value="COXG"/>
    <property type="match status" value="1"/>
</dbReference>
<protein>
    <submittedName>
        <fullName evidence="1">SRPBCC family protein</fullName>
    </submittedName>
</protein>
<evidence type="ECO:0000313" key="2">
    <source>
        <dbReference type="Proteomes" id="UP001178322"/>
    </source>
</evidence>
<accession>A0AAX3WV32</accession>
<dbReference type="CDD" id="cd07812">
    <property type="entry name" value="SRPBCC"/>
    <property type="match status" value="1"/>
</dbReference>
<organism evidence="1 2">
    <name type="scientific">Lysinibacillus pakistanensis</name>
    <dbReference type="NCBI Taxonomy" id="759811"/>
    <lineage>
        <taxon>Bacteria</taxon>
        <taxon>Bacillati</taxon>
        <taxon>Bacillota</taxon>
        <taxon>Bacilli</taxon>
        <taxon>Bacillales</taxon>
        <taxon>Bacillaceae</taxon>
        <taxon>Lysinibacillus</taxon>
    </lineage>
</organism>
<dbReference type="Gene3D" id="3.30.530.20">
    <property type="match status" value="1"/>
</dbReference>
<dbReference type="RefSeq" id="WP_283870242.1">
    <property type="nucleotide sequence ID" value="NZ_CP126101.1"/>
</dbReference>
<sequence>MATGLYSKEIQIEKEKLQAFVQNKEEWAELIPGYLHHEFPNEQDMIWVFQGDFGLIQKAVKVELKYKESTTNQVMFDLIGLSDPINGDGFFEIRQEQGDACQLVGNLTMKASGFLAGMMNPILEKFVPQLVEQLVQKMAIKASQ</sequence>
<evidence type="ECO:0000313" key="1">
    <source>
        <dbReference type="EMBL" id="WHY51728.1"/>
    </source>
</evidence>
<proteinExistence type="predicted"/>
<dbReference type="Proteomes" id="UP001178322">
    <property type="component" value="Chromosome"/>
</dbReference>
<gene>
    <name evidence="1" type="ORF">QNH24_00260</name>
</gene>